<keyword evidence="2" id="KW-1185">Reference proteome</keyword>
<sequence>MFCFLLVLQKQATGSQEFDCLGFNSVTPQFRWRTGISRLSFPSINLTKRLIARCLFRVPPSRKGMGVHLQTSMSSPGFEQKSYGTAEALLTTIPDGNM</sequence>
<proteinExistence type="predicted"/>
<protein>
    <submittedName>
        <fullName evidence="1">Uncharacterized protein</fullName>
    </submittedName>
</protein>
<reference evidence="1" key="1">
    <citation type="submission" date="2020-08" db="EMBL/GenBank/DDBJ databases">
        <title>Multicomponent nature underlies the extraordinary mechanical properties of spider dragline silk.</title>
        <authorList>
            <person name="Kono N."/>
            <person name="Nakamura H."/>
            <person name="Mori M."/>
            <person name="Yoshida Y."/>
            <person name="Ohtoshi R."/>
            <person name="Malay A.D."/>
            <person name="Moran D.A.P."/>
            <person name="Tomita M."/>
            <person name="Numata K."/>
            <person name="Arakawa K."/>
        </authorList>
    </citation>
    <scope>NUCLEOTIDE SEQUENCE</scope>
</reference>
<dbReference type="AlphaFoldDB" id="A0A8X6V1Y2"/>
<accession>A0A8X6V1Y2</accession>
<dbReference type="EMBL" id="BMAU01021190">
    <property type="protein sequence ID" value="GFX96208.1"/>
    <property type="molecule type" value="Genomic_DNA"/>
</dbReference>
<dbReference type="Proteomes" id="UP000887159">
    <property type="component" value="Unassembled WGS sequence"/>
</dbReference>
<comment type="caution">
    <text evidence="1">The sequence shown here is derived from an EMBL/GenBank/DDBJ whole genome shotgun (WGS) entry which is preliminary data.</text>
</comment>
<organism evidence="1 2">
    <name type="scientific">Trichonephila clavipes</name>
    <name type="common">Golden silk orbweaver</name>
    <name type="synonym">Nephila clavipes</name>
    <dbReference type="NCBI Taxonomy" id="2585209"/>
    <lineage>
        <taxon>Eukaryota</taxon>
        <taxon>Metazoa</taxon>
        <taxon>Ecdysozoa</taxon>
        <taxon>Arthropoda</taxon>
        <taxon>Chelicerata</taxon>
        <taxon>Arachnida</taxon>
        <taxon>Araneae</taxon>
        <taxon>Araneomorphae</taxon>
        <taxon>Entelegynae</taxon>
        <taxon>Araneoidea</taxon>
        <taxon>Nephilidae</taxon>
        <taxon>Trichonephila</taxon>
    </lineage>
</organism>
<name>A0A8X6V1Y2_TRICX</name>
<evidence type="ECO:0000313" key="1">
    <source>
        <dbReference type="EMBL" id="GFX96208.1"/>
    </source>
</evidence>
<evidence type="ECO:0000313" key="2">
    <source>
        <dbReference type="Proteomes" id="UP000887159"/>
    </source>
</evidence>
<gene>
    <name evidence="1" type="ORF">TNCV_2290961</name>
</gene>